<dbReference type="Pfam" id="PF07596">
    <property type="entry name" value="SBP_bac_10"/>
    <property type="match status" value="1"/>
</dbReference>
<sequence>MNSNSAPRGFTLVELLVVIAIIGVLIALLLPAVQVAREAARRTQCSNNMRQIGLAVHNHHDAHQYLPTAGKDWEYYVTFSVGFGETGGTPEVGSKQEAGWLYQITPYMDRQNIWEGDGYGSAEERNHRISEAVIETYYCPSRRAPIATSNAYRQIYYRSANVGAPSGEHLTGRSDYTSCCENTRPSNLKVLFPEQFPDDAALDAAGFFNMGYGYGVMKQTDYYNAAGPRGTQLLTFTGIADGASTTLFAGEKRLPTFAVGGNAINEDNSWICGWDNDTVSRADVPVGPDVP</sequence>
<evidence type="ECO:0000259" key="2">
    <source>
        <dbReference type="Pfam" id="PF07596"/>
    </source>
</evidence>
<dbReference type="OrthoDB" id="255848at2"/>
<keyword evidence="1" id="KW-1133">Transmembrane helix</keyword>
<dbReference type="HOGENOM" id="CLU_041661_0_0_0"/>
<evidence type="ECO:0000313" key="3">
    <source>
        <dbReference type="EMBL" id="EAQ76834.1"/>
    </source>
</evidence>
<dbReference type="RefSeq" id="WP_002650233.1">
    <property type="nucleotide sequence ID" value="NZ_CH672376.1"/>
</dbReference>
<dbReference type="NCBIfam" id="TIGR02532">
    <property type="entry name" value="IV_pilin_GFxxxE"/>
    <property type="match status" value="1"/>
</dbReference>
<dbReference type="PANTHER" id="PTHR30093:SF2">
    <property type="entry name" value="TYPE II SECRETION SYSTEM PROTEIN H"/>
    <property type="match status" value="1"/>
</dbReference>
<protein>
    <recommendedName>
        <fullName evidence="2">DUF1559 domain-containing protein</fullName>
    </recommendedName>
</protein>
<dbReference type="STRING" id="314230.DSM3645_11676"/>
<dbReference type="InterPro" id="IPR012902">
    <property type="entry name" value="N_methyl_site"/>
</dbReference>
<gene>
    <name evidence="3" type="ORF">DSM3645_11676</name>
</gene>
<dbReference type="eggNOG" id="COG2165">
    <property type="taxonomic scope" value="Bacteria"/>
</dbReference>
<dbReference type="PROSITE" id="PS00409">
    <property type="entry name" value="PROKAR_NTER_METHYL"/>
    <property type="match status" value="1"/>
</dbReference>
<evidence type="ECO:0000313" key="4">
    <source>
        <dbReference type="Proteomes" id="UP000004358"/>
    </source>
</evidence>
<keyword evidence="1" id="KW-0812">Transmembrane</keyword>
<feature type="non-terminal residue" evidence="3">
    <location>
        <position position="291"/>
    </location>
</feature>
<dbReference type="Proteomes" id="UP000004358">
    <property type="component" value="Unassembled WGS sequence"/>
</dbReference>
<feature type="domain" description="DUF1559" evidence="2">
    <location>
        <begin position="34"/>
        <end position="254"/>
    </location>
</feature>
<dbReference type="PANTHER" id="PTHR30093">
    <property type="entry name" value="GENERAL SECRETION PATHWAY PROTEIN G"/>
    <property type="match status" value="1"/>
</dbReference>
<comment type="caution">
    <text evidence="3">The sequence shown here is derived from an EMBL/GenBank/DDBJ whole genome shotgun (WGS) entry which is preliminary data.</text>
</comment>
<dbReference type="InterPro" id="IPR045584">
    <property type="entry name" value="Pilin-like"/>
</dbReference>
<organism evidence="3 4">
    <name type="scientific">Blastopirellula marina DSM 3645</name>
    <dbReference type="NCBI Taxonomy" id="314230"/>
    <lineage>
        <taxon>Bacteria</taxon>
        <taxon>Pseudomonadati</taxon>
        <taxon>Planctomycetota</taxon>
        <taxon>Planctomycetia</taxon>
        <taxon>Pirellulales</taxon>
        <taxon>Pirellulaceae</taxon>
        <taxon>Blastopirellula</taxon>
    </lineage>
</organism>
<keyword evidence="1" id="KW-0472">Membrane</keyword>
<name>A4A321_9BACT</name>
<dbReference type="EMBL" id="AANZ01000062">
    <property type="protein sequence ID" value="EAQ76834.1"/>
    <property type="molecule type" value="Genomic_DNA"/>
</dbReference>
<dbReference type="AlphaFoldDB" id="A4A321"/>
<evidence type="ECO:0000256" key="1">
    <source>
        <dbReference type="SAM" id="Phobius"/>
    </source>
</evidence>
<proteinExistence type="predicted"/>
<dbReference type="Gene3D" id="3.30.700.10">
    <property type="entry name" value="Glycoprotein, Type 4 Pilin"/>
    <property type="match status" value="1"/>
</dbReference>
<feature type="transmembrane region" description="Helical" evidence="1">
    <location>
        <begin position="12"/>
        <end position="33"/>
    </location>
</feature>
<accession>A4A321</accession>
<dbReference type="Pfam" id="PF07963">
    <property type="entry name" value="N_methyl"/>
    <property type="match status" value="1"/>
</dbReference>
<dbReference type="SUPFAM" id="SSF54523">
    <property type="entry name" value="Pili subunits"/>
    <property type="match status" value="1"/>
</dbReference>
<dbReference type="InterPro" id="IPR011453">
    <property type="entry name" value="DUF1559"/>
</dbReference>
<reference evidence="3 4" key="1">
    <citation type="submission" date="2006-02" db="EMBL/GenBank/DDBJ databases">
        <authorList>
            <person name="Amann R."/>
            <person name="Ferriera S."/>
            <person name="Johnson J."/>
            <person name="Kravitz S."/>
            <person name="Halpern A."/>
            <person name="Remington K."/>
            <person name="Beeson K."/>
            <person name="Tran B."/>
            <person name="Rogers Y.-H."/>
            <person name="Friedman R."/>
            <person name="Venter J.C."/>
        </authorList>
    </citation>
    <scope>NUCLEOTIDE SEQUENCE [LARGE SCALE GENOMIC DNA]</scope>
    <source>
        <strain evidence="3 4">DSM 3645</strain>
    </source>
</reference>